<proteinExistence type="predicted"/>
<dbReference type="Gene3D" id="3.40.50.150">
    <property type="entry name" value="Vaccinia Virus protein VP39"/>
    <property type="match status" value="1"/>
</dbReference>
<dbReference type="Pfam" id="PF05050">
    <property type="entry name" value="Methyltransf_21"/>
    <property type="match status" value="1"/>
</dbReference>
<dbReference type="InterPro" id="IPR052514">
    <property type="entry name" value="SAM-dependent_MTase"/>
</dbReference>
<dbReference type="AlphaFoldDB" id="A0A1I5KJD2"/>
<organism evidence="2 3">
    <name type="scientific">Cohaesibacter marisflavi</name>
    <dbReference type="NCBI Taxonomy" id="655353"/>
    <lineage>
        <taxon>Bacteria</taxon>
        <taxon>Pseudomonadati</taxon>
        <taxon>Pseudomonadota</taxon>
        <taxon>Alphaproteobacteria</taxon>
        <taxon>Hyphomicrobiales</taxon>
        <taxon>Cohaesibacteraceae</taxon>
    </lineage>
</organism>
<dbReference type="STRING" id="655353.SAMN04488056_11438"/>
<protein>
    <submittedName>
        <fullName evidence="2">Methyltransferase, FkbM family</fullName>
    </submittedName>
</protein>
<dbReference type="OrthoDB" id="9814604at2"/>
<keyword evidence="3" id="KW-1185">Reference proteome</keyword>
<feature type="domain" description="Methyltransferase FkbM" evidence="1">
    <location>
        <begin position="44"/>
        <end position="186"/>
    </location>
</feature>
<reference evidence="2 3" key="1">
    <citation type="submission" date="2016-10" db="EMBL/GenBank/DDBJ databases">
        <authorList>
            <person name="de Groot N.N."/>
        </authorList>
    </citation>
    <scope>NUCLEOTIDE SEQUENCE [LARGE SCALE GENOMIC DNA]</scope>
    <source>
        <strain evidence="2 3">CGMCC 1.9157</strain>
    </source>
</reference>
<dbReference type="InterPro" id="IPR006342">
    <property type="entry name" value="FkbM_mtfrase"/>
</dbReference>
<name>A0A1I5KJD2_9HYPH</name>
<dbReference type="InterPro" id="IPR029063">
    <property type="entry name" value="SAM-dependent_MTases_sf"/>
</dbReference>
<evidence type="ECO:0000313" key="2">
    <source>
        <dbReference type="EMBL" id="SFO85135.1"/>
    </source>
</evidence>
<sequence>MNTHLKTAFGIGRSLLVYYGQPWRRRALKRFYSALIQPGDLVFDIGAHVGNRSKSMLSLGAQVVAVEPQPAFADLLNRILASRLRGLEQCALGAAEGQVTLRISSQHPTVSSISSAFVDGVSGSDGFHQVVWDREMSVPMTTLDALIDRYGIPSFCKIDCEGAEAEILRGLSQPIRLVAFEYTPAMPSLAQEAIARLGELGRYRFNRVIGESHRFVQTDWKDEAAMLEDLALLSPSSPFGDIYARLES</sequence>
<gene>
    <name evidence="2" type="ORF">SAMN04488056_11438</name>
</gene>
<accession>A0A1I5KJD2</accession>
<dbReference type="Proteomes" id="UP000199236">
    <property type="component" value="Unassembled WGS sequence"/>
</dbReference>
<evidence type="ECO:0000313" key="3">
    <source>
        <dbReference type="Proteomes" id="UP000199236"/>
    </source>
</evidence>
<evidence type="ECO:0000259" key="1">
    <source>
        <dbReference type="Pfam" id="PF05050"/>
    </source>
</evidence>
<dbReference type="RefSeq" id="WP_090075035.1">
    <property type="nucleotide sequence ID" value="NZ_FOVR01000014.1"/>
</dbReference>
<dbReference type="GO" id="GO:0032259">
    <property type="term" value="P:methylation"/>
    <property type="evidence" value="ECO:0007669"/>
    <property type="project" value="UniProtKB-KW"/>
</dbReference>
<keyword evidence="2" id="KW-0808">Transferase</keyword>
<dbReference type="PANTHER" id="PTHR34203">
    <property type="entry name" value="METHYLTRANSFERASE, FKBM FAMILY PROTEIN"/>
    <property type="match status" value="1"/>
</dbReference>
<keyword evidence="2" id="KW-0489">Methyltransferase</keyword>
<dbReference type="EMBL" id="FOVR01000014">
    <property type="protein sequence ID" value="SFO85135.1"/>
    <property type="molecule type" value="Genomic_DNA"/>
</dbReference>
<dbReference type="NCBIfam" id="TIGR01444">
    <property type="entry name" value="fkbM_fam"/>
    <property type="match status" value="1"/>
</dbReference>
<dbReference type="SUPFAM" id="SSF53335">
    <property type="entry name" value="S-adenosyl-L-methionine-dependent methyltransferases"/>
    <property type="match status" value="1"/>
</dbReference>
<dbReference type="PANTHER" id="PTHR34203:SF15">
    <property type="entry name" value="SLL1173 PROTEIN"/>
    <property type="match status" value="1"/>
</dbReference>
<dbReference type="GO" id="GO:0008168">
    <property type="term" value="F:methyltransferase activity"/>
    <property type="evidence" value="ECO:0007669"/>
    <property type="project" value="UniProtKB-KW"/>
</dbReference>